<evidence type="ECO:0000313" key="9">
    <source>
        <dbReference type="EMBL" id="TPX51365.1"/>
    </source>
</evidence>
<dbReference type="GO" id="GO:0007020">
    <property type="term" value="P:microtubule nucleation"/>
    <property type="evidence" value="ECO:0007669"/>
    <property type="project" value="InterPro"/>
</dbReference>
<evidence type="ECO:0000256" key="6">
    <source>
        <dbReference type="SAM" id="Coils"/>
    </source>
</evidence>
<gene>
    <name evidence="9" type="ORF">SeLEV6574_g00356</name>
</gene>
<dbReference type="GO" id="GO:0005874">
    <property type="term" value="C:microtubule"/>
    <property type="evidence" value="ECO:0007669"/>
    <property type="project" value="UniProtKB-KW"/>
</dbReference>
<evidence type="ECO:0000259" key="8">
    <source>
        <dbReference type="Pfam" id="PF17681"/>
    </source>
</evidence>
<dbReference type="Proteomes" id="UP000320475">
    <property type="component" value="Unassembled WGS sequence"/>
</dbReference>
<dbReference type="GO" id="GO:0051321">
    <property type="term" value="P:meiotic cell cycle"/>
    <property type="evidence" value="ECO:0007669"/>
    <property type="project" value="TreeGrafter"/>
</dbReference>
<dbReference type="InterPro" id="IPR007259">
    <property type="entry name" value="GCP"/>
</dbReference>
<dbReference type="VEuPathDB" id="FungiDB:SeMB42_g01629"/>
<feature type="coiled-coil region" evidence="6">
    <location>
        <begin position="737"/>
        <end position="792"/>
    </location>
</feature>
<dbReference type="GO" id="GO:0031122">
    <property type="term" value="P:cytoplasmic microtubule organization"/>
    <property type="evidence" value="ECO:0007669"/>
    <property type="project" value="TreeGrafter"/>
</dbReference>
<dbReference type="PANTHER" id="PTHR19302">
    <property type="entry name" value="GAMMA TUBULIN COMPLEX PROTEIN"/>
    <property type="match status" value="1"/>
</dbReference>
<dbReference type="Pfam" id="PF04130">
    <property type="entry name" value="GCP_C_terminal"/>
    <property type="match status" value="1"/>
</dbReference>
<comment type="caution">
    <text evidence="9">The sequence shown here is derived from an EMBL/GenBank/DDBJ whole genome shotgun (WGS) entry which is preliminary data.</text>
</comment>
<protein>
    <recommendedName>
        <fullName evidence="11">Gamma tubulin complex component C-terminal domain-containing protein</fullName>
    </recommendedName>
</protein>
<evidence type="ECO:0000256" key="4">
    <source>
        <dbReference type="ARBA" id="ARBA00022701"/>
    </source>
</evidence>
<dbReference type="GO" id="GO:0051225">
    <property type="term" value="P:spindle assembly"/>
    <property type="evidence" value="ECO:0007669"/>
    <property type="project" value="TreeGrafter"/>
</dbReference>
<evidence type="ECO:0000259" key="7">
    <source>
        <dbReference type="Pfam" id="PF04130"/>
    </source>
</evidence>
<comment type="similarity">
    <text evidence="2">Belongs to the TUBGCP family.</text>
</comment>
<dbReference type="GO" id="GO:0051011">
    <property type="term" value="F:microtubule minus-end binding"/>
    <property type="evidence" value="ECO:0007669"/>
    <property type="project" value="TreeGrafter"/>
</dbReference>
<dbReference type="EMBL" id="QEAM01000005">
    <property type="protein sequence ID" value="TPX51365.1"/>
    <property type="molecule type" value="Genomic_DNA"/>
</dbReference>
<evidence type="ECO:0000256" key="1">
    <source>
        <dbReference type="ARBA" id="ARBA00004245"/>
    </source>
</evidence>
<dbReference type="GO" id="GO:0000278">
    <property type="term" value="P:mitotic cell cycle"/>
    <property type="evidence" value="ECO:0007669"/>
    <property type="project" value="TreeGrafter"/>
</dbReference>
<evidence type="ECO:0000256" key="5">
    <source>
        <dbReference type="ARBA" id="ARBA00023212"/>
    </source>
</evidence>
<feature type="domain" description="Gamma tubulin complex component protein N-terminal" evidence="8">
    <location>
        <begin position="362"/>
        <end position="628"/>
    </location>
</feature>
<keyword evidence="6" id="KW-0175">Coiled coil</keyword>
<dbReference type="InterPro" id="IPR041470">
    <property type="entry name" value="GCP_N"/>
</dbReference>
<sequence length="1426" mass="160801">MITSSSPATPDCHSVAVLFQRLCTKLSTTRSTPLTASSSLAIFHDIASHTRSSRHLQPSLSEQVSTTLYAWRAERHFDRANALELLLERLDLDADNPHECTRDVLRMLFAISDNRPSFPQRNLISAITRDVLEEWRLDNSTNTYTLEEPSSTTLLLPSKDDLLYTDSLVFSNAFTQQYPYYVQYPNEIFNNSDVLSDSYVFGGEQGGFLEKLSKKPSQGKTALARNGFGDELTHVPDLTFASNADDATHCKDQVKSPGRSLNDCGYASSSEISTVWNHIGHEDDIRWLPLRGWEMLDTTQPEAQRFLDIGGSKTHRTPLMSSPFITEADRLVFGAIYESIYFSAASGRDIQRQRVLADDRLIRDIFNAMIGVTSETFVYDDTSKAFKVNPELYFRGESLGCESTRSVLDKVALCGSSYRSLEMFVNTIHSNVQAYGLTVVALAQTITSYLTFLRACVVLLPEMLDASCHLMEVYTSLIPIQTVLQILTELFQQPNGSLPRGLNLLSYLYDAAVAADMSRGDKLLKALLLSFLSHASWPFFRWLDSWLGLGSAVNEGQNVFVNPNELDPYFEFLVVNSLDVDELAKDGDTFWKTLDEPRPCSFLPNSLARALARAGHGLRLLQSHCSAHPIFSMLAGNYTSWAFTSCDIEQVRLVARQLDDKLRQSILARETEQETRSRRIEAEIQQWDAERRLEARGRSEDELRSKRRHGDDVQERKRALKESIQTFLAQRSAELESAREHELAEDARLMIRRLEEEEKWKELEREEQAELLRRYEKDMSDLTKRQEVAEWRRLRLELDDRRRALSAQQESTQSVSLFFRTIAATRAGKANKVISVTENGSNGKGAAVNETEELAAVPATTDTAVAVSGDNFVEPFKEDYNILISPTRENIEQHLSSSNVIQPHTAENGPEVLLGTNQPSDGVPAELQDYYSPLEVTLNQQQTSINNPNDSSRSTNDAEPSELVQVVPMTGNQLYEKKLVNSTLQWLVFDSKTLPRVDSFPVEATQTSEFSSFSLLLPNALENLLHAAESEKEEDKRVHHTPLSVLVQDTLHYMLQTRINSIEYAVTRHLFHEADLLTHLEVVKSLFLLTDGQFNSSLKEALFVGDGGSEGCIGVNGSLKWPPPRLTLLAALNNVVDSWVSERDGSRLTAADGSTRPKRLTGRIEDLSERIEFVSLPVEAETFDPSVLEALDFLNLSYRPPPRINIIVTPVIIRNYYQKCFALLLRLFRVEEAVNRVSTTSSWKDHRKQGRRLPEIAAVITFRFEASHFIRGLIRYAFDVAVEGPWRHFIQEIQGNIDRQSSQLDLESLSTLHITAMEDIVWRLLLHRRQSSVMKCLVNALQTILNFSRVMSGRGPVGLPPTAESLAELLRKFRASVGLFVIGLTKLVERKDRAGSSRNNSGKTRMFTELLAHIDQDGYFAKAVVS</sequence>
<dbReference type="OrthoDB" id="2121813at2759"/>
<comment type="subcellular location">
    <subcellularLocation>
        <location evidence="1">Cytoplasm</location>
        <location evidence="1">Cytoskeleton</location>
    </subcellularLocation>
</comment>
<reference evidence="9 10" key="1">
    <citation type="journal article" date="2019" name="Sci. Rep.">
        <title>Comparative genomics of chytrid fungi reveal insights into the obligate biotrophic and pathogenic lifestyle of Synchytrium endobioticum.</title>
        <authorList>
            <person name="van de Vossenberg B.T.L.H."/>
            <person name="Warris S."/>
            <person name="Nguyen H.D.T."/>
            <person name="van Gent-Pelzer M.P.E."/>
            <person name="Joly D.L."/>
            <person name="van de Geest H.C."/>
            <person name="Bonants P.J.M."/>
            <person name="Smith D.S."/>
            <person name="Levesque C.A."/>
            <person name="van der Lee T.A.J."/>
        </authorList>
    </citation>
    <scope>NUCLEOTIDE SEQUENCE [LARGE SCALE GENOMIC DNA]</scope>
    <source>
        <strain evidence="9 10">LEV6574</strain>
    </source>
</reference>
<name>A0A507DJD9_9FUNG</name>
<dbReference type="InterPro" id="IPR040457">
    <property type="entry name" value="GCP_C"/>
</dbReference>
<dbReference type="GO" id="GO:0043015">
    <property type="term" value="F:gamma-tubulin binding"/>
    <property type="evidence" value="ECO:0007669"/>
    <property type="project" value="InterPro"/>
</dbReference>
<evidence type="ECO:0008006" key="11">
    <source>
        <dbReference type="Google" id="ProtNLM"/>
    </source>
</evidence>
<dbReference type="GO" id="GO:0000930">
    <property type="term" value="C:gamma-tubulin complex"/>
    <property type="evidence" value="ECO:0007669"/>
    <property type="project" value="TreeGrafter"/>
</dbReference>
<proteinExistence type="inferred from homology"/>
<dbReference type="GO" id="GO:0000922">
    <property type="term" value="C:spindle pole"/>
    <property type="evidence" value="ECO:0007669"/>
    <property type="project" value="InterPro"/>
</dbReference>
<keyword evidence="5" id="KW-0206">Cytoskeleton</keyword>
<dbReference type="Pfam" id="PF17681">
    <property type="entry name" value="GCP_N_terminal"/>
    <property type="match status" value="1"/>
</dbReference>
<dbReference type="PANTHER" id="PTHR19302:SF70">
    <property type="entry name" value="GAMMA-TUBULIN COMPLEX COMPONENT 6"/>
    <property type="match status" value="1"/>
</dbReference>
<feature type="domain" description="Gamma tubulin complex component C-terminal" evidence="7">
    <location>
        <begin position="1076"/>
        <end position="1420"/>
    </location>
</feature>
<keyword evidence="3" id="KW-0963">Cytoplasm</keyword>
<evidence type="ECO:0000313" key="10">
    <source>
        <dbReference type="Proteomes" id="UP000320475"/>
    </source>
</evidence>
<evidence type="ECO:0000256" key="3">
    <source>
        <dbReference type="ARBA" id="ARBA00022490"/>
    </source>
</evidence>
<keyword evidence="4" id="KW-0493">Microtubule</keyword>
<evidence type="ECO:0000256" key="2">
    <source>
        <dbReference type="ARBA" id="ARBA00010337"/>
    </source>
</evidence>
<organism evidence="9 10">
    <name type="scientific">Synchytrium endobioticum</name>
    <dbReference type="NCBI Taxonomy" id="286115"/>
    <lineage>
        <taxon>Eukaryota</taxon>
        <taxon>Fungi</taxon>
        <taxon>Fungi incertae sedis</taxon>
        <taxon>Chytridiomycota</taxon>
        <taxon>Chytridiomycota incertae sedis</taxon>
        <taxon>Chytridiomycetes</taxon>
        <taxon>Synchytriales</taxon>
        <taxon>Synchytriaceae</taxon>
        <taxon>Synchytrium</taxon>
    </lineage>
</organism>
<dbReference type="InterPro" id="IPR042241">
    <property type="entry name" value="GCP_C_sf"/>
</dbReference>
<accession>A0A507DJD9</accession>
<dbReference type="GO" id="GO:0005816">
    <property type="term" value="C:spindle pole body"/>
    <property type="evidence" value="ECO:0007669"/>
    <property type="project" value="UniProtKB-ARBA"/>
</dbReference>
<dbReference type="Gene3D" id="1.20.120.1900">
    <property type="entry name" value="Gamma-tubulin complex, C-terminal domain"/>
    <property type="match status" value="1"/>
</dbReference>